<reference evidence="1" key="1">
    <citation type="journal article" date="2021" name="Proc. Natl. Acad. Sci. U.S.A.">
        <title>A Catalog of Tens of Thousands of Viruses from Human Metagenomes Reveals Hidden Associations with Chronic Diseases.</title>
        <authorList>
            <person name="Tisza M.J."/>
            <person name="Buck C.B."/>
        </authorList>
    </citation>
    <scope>NUCLEOTIDE SEQUENCE</scope>
    <source>
        <strain evidence="1">Ct78050</strain>
    </source>
</reference>
<sequence length="31" mass="3651">MWYISSVKDSTSQALNLLYMKARTCAFFYLV</sequence>
<protein>
    <submittedName>
        <fullName evidence="1">Uncharacterized protein</fullName>
    </submittedName>
</protein>
<proteinExistence type="predicted"/>
<evidence type="ECO:0000313" key="1">
    <source>
        <dbReference type="EMBL" id="DAE25008.1"/>
    </source>
</evidence>
<dbReference type="EMBL" id="BK015791">
    <property type="protein sequence ID" value="DAE25008.1"/>
    <property type="molecule type" value="Genomic_DNA"/>
</dbReference>
<accession>A0A8S5R0Y6</accession>
<organism evidence="1">
    <name type="scientific">Myoviridae sp. ct78050</name>
    <dbReference type="NCBI Taxonomy" id="2826617"/>
    <lineage>
        <taxon>Viruses</taxon>
        <taxon>Duplodnaviria</taxon>
        <taxon>Heunggongvirae</taxon>
        <taxon>Uroviricota</taxon>
        <taxon>Caudoviricetes</taxon>
    </lineage>
</organism>
<name>A0A8S5R0Y6_9CAUD</name>